<organism evidence="7 8">
    <name type="scientific">Paraglaciecola mesophila</name>
    <dbReference type="NCBI Taxonomy" id="197222"/>
    <lineage>
        <taxon>Bacteria</taxon>
        <taxon>Pseudomonadati</taxon>
        <taxon>Pseudomonadota</taxon>
        <taxon>Gammaproteobacteria</taxon>
        <taxon>Alteromonadales</taxon>
        <taxon>Alteromonadaceae</taxon>
        <taxon>Paraglaciecola</taxon>
    </lineage>
</organism>
<keyword evidence="2" id="KW-0285">Flavoprotein</keyword>
<gene>
    <name evidence="7" type="ORF">WNY77_18955</name>
</gene>
<dbReference type="PRINTS" id="PR00368">
    <property type="entry name" value="FADPNR"/>
</dbReference>
<dbReference type="PANTHER" id="PTHR43557">
    <property type="entry name" value="APOPTOSIS-INDUCING FACTOR 1"/>
    <property type="match status" value="1"/>
</dbReference>
<feature type="domain" description="FAD/NAD(P)-binding" evidence="5">
    <location>
        <begin position="10"/>
        <end position="309"/>
    </location>
</feature>
<dbReference type="InterPro" id="IPR036188">
    <property type="entry name" value="FAD/NAD-bd_sf"/>
</dbReference>
<comment type="caution">
    <text evidence="7">The sequence shown here is derived from an EMBL/GenBank/DDBJ whole genome shotgun (WGS) entry which is preliminary data.</text>
</comment>
<dbReference type="Gene3D" id="3.50.50.60">
    <property type="entry name" value="FAD/NAD(P)-binding domain"/>
    <property type="match status" value="2"/>
</dbReference>
<reference evidence="7 8" key="1">
    <citation type="submission" date="2024-03" db="EMBL/GenBank/DDBJ databases">
        <title>Community enrichment and isolation of bacterial strains for fucoidan degradation.</title>
        <authorList>
            <person name="Sichert A."/>
        </authorList>
    </citation>
    <scope>NUCLEOTIDE SEQUENCE [LARGE SCALE GENOMIC DNA]</scope>
    <source>
        <strain evidence="7 8">AS12</strain>
    </source>
</reference>
<proteinExistence type="predicted"/>
<name>A0ABU9T051_9ALTE</name>
<evidence type="ECO:0000256" key="4">
    <source>
        <dbReference type="ARBA" id="ARBA00023002"/>
    </source>
</evidence>
<evidence type="ECO:0000256" key="1">
    <source>
        <dbReference type="ARBA" id="ARBA00001974"/>
    </source>
</evidence>
<evidence type="ECO:0000313" key="8">
    <source>
        <dbReference type="Proteomes" id="UP001461163"/>
    </source>
</evidence>
<sequence length="418" mass="45678">MTSTTISKQSCIIVGASHGGVNLAFALRKEGYEGRITLIDADFNLPYHRPPLSKTHLIADEPAGQLLKPEQGYQKADISLMLGVRVVEVESEHKQVLLDDGTRHPYTQLVLATGASPIIPPIPGIDTAKHLYTIRTADDAHAIATAFKTSEQKRVVVIGGGYVGLETAASLRKSGAVVTVLEREPRLLARVTAPIMSDYFYALHRQHGVEVHNGKNVSEIKTNATDNRVVCSDGSEYPADIIIVGVGVRVNTALAERANLEINNGIVVNEANQTSDQSIFAIGDCCAQFNPHYQRWLRLESVQNALDQGKVAAAAICHNAFKTQPVPWFWSDQYNVKLQMVGLSQGYDDVVMRKELDNPDSFSVWYFNGDELLAVDAVNNAKAYVLGTKFINAMAQVDKDKLVDNSVPLSVSIIKELA</sequence>
<dbReference type="SUPFAM" id="SSF55424">
    <property type="entry name" value="FAD/NAD-linked reductases, dimerisation (C-terminal) domain"/>
    <property type="match status" value="1"/>
</dbReference>
<protein>
    <submittedName>
        <fullName evidence="7">FAD-dependent oxidoreductase</fullName>
    </submittedName>
</protein>
<dbReference type="PRINTS" id="PR00411">
    <property type="entry name" value="PNDRDTASEI"/>
</dbReference>
<dbReference type="InterPro" id="IPR023753">
    <property type="entry name" value="FAD/NAD-binding_dom"/>
</dbReference>
<evidence type="ECO:0000313" key="7">
    <source>
        <dbReference type="EMBL" id="MEM5499498.1"/>
    </source>
</evidence>
<comment type="cofactor">
    <cofactor evidence="1">
        <name>FAD</name>
        <dbReference type="ChEBI" id="CHEBI:57692"/>
    </cofactor>
</comment>
<keyword evidence="4" id="KW-0560">Oxidoreductase</keyword>
<dbReference type="Pfam" id="PF07992">
    <property type="entry name" value="Pyr_redox_2"/>
    <property type="match status" value="1"/>
</dbReference>
<evidence type="ECO:0000256" key="3">
    <source>
        <dbReference type="ARBA" id="ARBA00022827"/>
    </source>
</evidence>
<dbReference type="PANTHER" id="PTHR43557:SF2">
    <property type="entry name" value="RIESKE DOMAIN-CONTAINING PROTEIN-RELATED"/>
    <property type="match status" value="1"/>
</dbReference>
<dbReference type="InterPro" id="IPR050446">
    <property type="entry name" value="FAD-oxidoreductase/Apoptosis"/>
</dbReference>
<dbReference type="InterPro" id="IPR016156">
    <property type="entry name" value="FAD/NAD-linked_Rdtase_dimer_sf"/>
</dbReference>
<feature type="domain" description="Reductase C-terminal" evidence="6">
    <location>
        <begin position="328"/>
        <end position="409"/>
    </location>
</feature>
<keyword evidence="8" id="KW-1185">Reference proteome</keyword>
<dbReference type="EMBL" id="JBBMQS010000014">
    <property type="protein sequence ID" value="MEM5499498.1"/>
    <property type="molecule type" value="Genomic_DNA"/>
</dbReference>
<dbReference type="SUPFAM" id="SSF51905">
    <property type="entry name" value="FAD/NAD(P)-binding domain"/>
    <property type="match status" value="1"/>
</dbReference>
<dbReference type="InterPro" id="IPR028202">
    <property type="entry name" value="Reductase_C"/>
</dbReference>
<evidence type="ECO:0000259" key="6">
    <source>
        <dbReference type="Pfam" id="PF14759"/>
    </source>
</evidence>
<dbReference type="Proteomes" id="UP001461163">
    <property type="component" value="Unassembled WGS sequence"/>
</dbReference>
<dbReference type="Pfam" id="PF14759">
    <property type="entry name" value="Reductase_C"/>
    <property type="match status" value="1"/>
</dbReference>
<dbReference type="Gene3D" id="3.30.390.30">
    <property type="match status" value="1"/>
</dbReference>
<evidence type="ECO:0000256" key="2">
    <source>
        <dbReference type="ARBA" id="ARBA00022630"/>
    </source>
</evidence>
<dbReference type="RefSeq" id="WP_342882608.1">
    <property type="nucleotide sequence ID" value="NZ_JBBMQS010000014.1"/>
</dbReference>
<evidence type="ECO:0000259" key="5">
    <source>
        <dbReference type="Pfam" id="PF07992"/>
    </source>
</evidence>
<keyword evidence="3" id="KW-0274">FAD</keyword>
<accession>A0ABU9T051</accession>